<evidence type="ECO:0000313" key="2">
    <source>
        <dbReference type="EMBL" id="NEL81425.1"/>
    </source>
</evidence>
<dbReference type="AlphaFoldDB" id="A0A7X5SD19"/>
<feature type="non-terminal residue" evidence="2">
    <location>
        <position position="1"/>
    </location>
</feature>
<dbReference type="Proteomes" id="UP000471082">
    <property type="component" value="Unassembled WGS sequence"/>
</dbReference>
<evidence type="ECO:0000259" key="1">
    <source>
        <dbReference type="PROSITE" id="PS50885"/>
    </source>
</evidence>
<dbReference type="InterPro" id="IPR003660">
    <property type="entry name" value="HAMP_dom"/>
</dbReference>
<dbReference type="GO" id="GO:0016020">
    <property type="term" value="C:membrane"/>
    <property type="evidence" value="ECO:0007669"/>
    <property type="project" value="InterPro"/>
</dbReference>
<comment type="caution">
    <text evidence="2">The sequence shown here is derived from an EMBL/GenBank/DDBJ whole genome shotgun (WGS) entry which is preliminary data.</text>
</comment>
<dbReference type="GO" id="GO:0007165">
    <property type="term" value="P:signal transduction"/>
    <property type="evidence" value="ECO:0007669"/>
    <property type="project" value="InterPro"/>
</dbReference>
<sequence>VARALAAIKGVARGDLSVRTAEHGNDEIGQMLKATDDMVHTLERFSAQTKVMMHMHAGEDVTHRMPNDFPGVYGELATGINT</sequence>
<feature type="domain" description="HAMP" evidence="1">
    <location>
        <begin position="1"/>
        <end position="47"/>
    </location>
</feature>
<protein>
    <submittedName>
        <fullName evidence="2">HAMP domain-containing protein</fullName>
    </submittedName>
</protein>
<feature type="non-terminal residue" evidence="2">
    <location>
        <position position="82"/>
    </location>
</feature>
<name>A0A7X5SD19_XANPE</name>
<dbReference type="CDD" id="cd06225">
    <property type="entry name" value="HAMP"/>
    <property type="match status" value="1"/>
</dbReference>
<dbReference type="Pfam" id="PF00672">
    <property type="entry name" value="HAMP"/>
    <property type="match status" value="1"/>
</dbReference>
<dbReference type="EMBL" id="JAAGYU010002574">
    <property type="protein sequence ID" value="NEL81425.1"/>
    <property type="molecule type" value="Genomic_DNA"/>
</dbReference>
<evidence type="ECO:0000313" key="3">
    <source>
        <dbReference type="Proteomes" id="UP000471082"/>
    </source>
</evidence>
<dbReference type="SUPFAM" id="SSF158472">
    <property type="entry name" value="HAMP domain-like"/>
    <property type="match status" value="1"/>
</dbReference>
<gene>
    <name evidence="2" type="ORF">G3W61_34750</name>
</gene>
<proteinExistence type="predicted"/>
<dbReference type="PROSITE" id="PS50885">
    <property type="entry name" value="HAMP"/>
    <property type="match status" value="1"/>
</dbReference>
<organism evidence="2 3">
    <name type="scientific">Xanthomonas perforans</name>
    <dbReference type="NCBI Taxonomy" id="442694"/>
    <lineage>
        <taxon>Bacteria</taxon>
        <taxon>Pseudomonadati</taxon>
        <taxon>Pseudomonadota</taxon>
        <taxon>Gammaproteobacteria</taxon>
        <taxon>Lysobacterales</taxon>
        <taxon>Lysobacteraceae</taxon>
        <taxon>Xanthomonas</taxon>
    </lineage>
</organism>
<reference evidence="2 3" key="1">
    <citation type="submission" date="2019-11" db="EMBL/GenBank/DDBJ databases">
        <title>Genome-resolved metagenomics to study the prevalence of co-infection and intraspecific heterogeneity among plant pathogen metapopulations.</title>
        <authorList>
            <person name="Newberry E."/>
            <person name="Bhandari R."/>
            <person name="Kemble J."/>
            <person name="Sikora E."/>
            <person name="Potnis N."/>
        </authorList>
    </citation>
    <scope>NUCLEOTIDE SEQUENCE [LARGE SCALE GENOMIC DNA]</scope>
    <source>
        <strain evidence="2">Xp_Tom_Tuscaloosa_18b</strain>
    </source>
</reference>
<accession>A0A7X5SD19</accession>
<dbReference type="Gene3D" id="1.20.120.1530">
    <property type="match status" value="1"/>
</dbReference>